<dbReference type="PANTHER" id="PTHR43493">
    <property type="entry name" value="DNA GYRASE/TOPOISOMERASE SUBUNIT A"/>
    <property type="match status" value="1"/>
</dbReference>
<evidence type="ECO:0000313" key="3">
    <source>
        <dbReference type="Proteomes" id="UP000823908"/>
    </source>
</evidence>
<dbReference type="EMBL" id="DWUS01000192">
    <property type="protein sequence ID" value="HJD51848.1"/>
    <property type="molecule type" value="Genomic_DNA"/>
</dbReference>
<reference evidence="2" key="1">
    <citation type="journal article" date="2021" name="PeerJ">
        <title>Extensive microbial diversity within the chicken gut microbiome revealed by metagenomics and culture.</title>
        <authorList>
            <person name="Gilroy R."/>
            <person name="Ravi A."/>
            <person name="Getino M."/>
            <person name="Pursley I."/>
            <person name="Horton D.L."/>
            <person name="Alikhan N.F."/>
            <person name="Baker D."/>
            <person name="Gharbi K."/>
            <person name="Hall N."/>
            <person name="Watson M."/>
            <person name="Adriaenssens E.M."/>
            <person name="Foster-Nyarko E."/>
            <person name="Jarju S."/>
            <person name="Secka A."/>
            <person name="Antonio M."/>
            <person name="Oren A."/>
            <person name="Chaudhuri R.R."/>
            <person name="La Ragione R."/>
            <person name="Hildebrand F."/>
            <person name="Pallen M.J."/>
        </authorList>
    </citation>
    <scope>NUCLEOTIDE SEQUENCE</scope>
    <source>
        <strain evidence="2">ChiHjej10B9-4811</strain>
    </source>
</reference>
<feature type="non-terminal residue" evidence="2">
    <location>
        <position position="1"/>
    </location>
</feature>
<evidence type="ECO:0000256" key="1">
    <source>
        <dbReference type="SAM" id="MobiDB-lite"/>
    </source>
</evidence>
<dbReference type="InterPro" id="IPR050220">
    <property type="entry name" value="Type_II_DNA_Topoisomerases"/>
</dbReference>
<dbReference type="GO" id="GO:0005524">
    <property type="term" value="F:ATP binding"/>
    <property type="evidence" value="ECO:0007669"/>
    <property type="project" value="InterPro"/>
</dbReference>
<dbReference type="Proteomes" id="UP000823908">
    <property type="component" value="Unassembled WGS sequence"/>
</dbReference>
<feature type="region of interest" description="Disordered" evidence="1">
    <location>
        <begin position="281"/>
        <end position="304"/>
    </location>
</feature>
<dbReference type="GO" id="GO:0009330">
    <property type="term" value="C:DNA topoisomerase type II (double strand cut, ATP-hydrolyzing) complex"/>
    <property type="evidence" value="ECO:0007669"/>
    <property type="project" value="TreeGrafter"/>
</dbReference>
<evidence type="ECO:0000313" key="2">
    <source>
        <dbReference type="EMBL" id="HJD51848.1"/>
    </source>
</evidence>
<dbReference type="GO" id="GO:0005737">
    <property type="term" value="C:cytoplasm"/>
    <property type="evidence" value="ECO:0007669"/>
    <property type="project" value="TreeGrafter"/>
</dbReference>
<sequence length="304" mass="31520">RPTLLDPGKRIKHDAYLSIVPTSARGEIGAVTSAGRLIRVPVIGLPVLEETGGTPQPTSGVKAADAIPLARGEKLVGLAPLNSVLALATERGVVKRVNPDYPLNATEFEIMKLKPRDTVIGVAVCDSNDDVLTFITEQAKLLTFDASKVRPQGRTGGGMAGMKVADDDKLIAFGVTIPGADAQVVTITDGGEDGATAKVTELTEFPQKGRATGGMRAHRFLKGETALALAWVGIGPAKAVSSAGVARTLPTEFGPRDGSGVLLAQSIDAIGPNYQALTSPAPVSAVSEEPADQPEVQVEEDALF</sequence>
<gene>
    <name evidence="2" type="ORF">H9908_08300</name>
</gene>
<reference evidence="2" key="2">
    <citation type="submission" date="2021-04" db="EMBL/GenBank/DDBJ databases">
        <authorList>
            <person name="Gilroy R."/>
        </authorList>
    </citation>
    <scope>NUCLEOTIDE SEQUENCE</scope>
    <source>
        <strain evidence="2">ChiHjej10B9-4811</strain>
    </source>
</reference>
<dbReference type="GO" id="GO:0006265">
    <property type="term" value="P:DNA topological change"/>
    <property type="evidence" value="ECO:0007669"/>
    <property type="project" value="InterPro"/>
</dbReference>
<name>A0A9D2ZT70_9MICC</name>
<dbReference type="Gene3D" id="2.120.10.90">
    <property type="entry name" value="DNA gyrase/topoisomerase IV, subunit A, C-terminal"/>
    <property type="match status" value="1"/>
</dbReference>
<dbReference type="GO" id="GO:0003677">
    <property type="term" value="F:DNA binding"/>
    <property type="evidence" value="ECO:0007669"/>
    <property type="project" value="InterPro"/>
</dbReference>
<dbReference type="InterPro" id="IPR035516">
    <property type="entry name" value="Gyrase/topoIV_suA_C"/>
</dbReference>
<dbReference type="SUPFAM" id="SSF101904">
    <property type="entry name" value="GyrA/ParC C-terminal domain-like"/>
    <property type="match status" value="1"/>
</dbReference>
<dbReference type="PANTHER" id="PTHR43493:SF5">
    <property type="entry name" value="DNA GYRASE SUBUNIT A, CHLOROPLASTIC_MITOCHONDRIAL"/>
    <property type="match status" value="1"/>
</dbReference>
<dbReference type="GO" id="GO:0003918">
    <property type="term" value="F:DNA topoisomerase type II (double strand cut, ATP-hydrolyzing) activity"/>
    <property type="evidence" value="ECO:0007669"/>
    <property type="project" value="TreeGrafter"/>
</dbReference>
<accession>A0A9D2ZT70</accession>
<feature type="compositionally biased region" description="Acidic residues" evidence="1">
    <location>
        <begin position="289"/>
        <end position="304"/>
    </location>
</feature>
<protein>
    <submittedName>
        <fullName evidence="2">DNA topoisomerase IV</fullName>
    </submittedName>
</protein>
<organism evidence="2 3">
    <name type="scientific">Candidatus Rothia avistercoris</name>
    <dbReference type="NCBI Taxonomy" id="2840479"/>
    <lineage>
        <taxon>Bacteria</taxon>
        <taxon>Bacillati</taxon>
        <taxon>Actinomycetota</taxon>
        <taxon>Actinomycetes</taxon>
        <taxon>Micrococcales</taxon>
        <taxon>Micrococcaceae</taxon>
        <taxon>Rothia</taxon>
    </lineage>
</organism>
<proteinExistence type="predicted"/>
<comment type="caution">
    <text evidence="2">The sequence shown here is derived from an EMBL/GenBank/DDBJ whole genome shotgun (WGS) entry which is preliminary data.</text>
</comment>
<dbReference type="AlphaFoldDB" id="A0A9D2ZT70"/>
<dbReference type="InterPro" id="IPR006691">
    <property type="entry name" value="GyrA/parC_rep"/>
</dbReference>
<dbReference type="Pfam" id="PF03989">
    <property type="entry name" value="DNA_gyraseA_C"/>
    <property type="match status" value="3"/>
</dbReference>